<feature type="region of interest" description="Disordered" evidence="1">
    <location>
        <begin position="54"/>
        <end position="92"/>
    </location>
</feature>
<accession>A0ABV3H495</accession>
<gene>
    <name evidence="2" type="ORF">AB0K40_17745</name>
</gene>
<feature type="region of interest" description="Disordered" evidence="1">
    <location>
        <begin position="1"/>
        <end position="23"/>
    </location>
</feature>
<feature type="compositionally biased region" description="Basic and acidic residues" evidence="1">
    <location>
        <begin position="1"/>
        <end position="10"/>
    </location>
</feature>
<dbReference type="RefSeq" id="WP_364450705.1">
    <property type="nucleotide sequence ID" value="NZ_JBFARM010000005.1"/>
</dbReference>
<dbReference type="Proteomes" id="UP001552427">
    <property type="component" value="Unassembled WGS sequence"/>
</dbReference>
<organism evidence="2 3">
    <name type="scientific">Nonomuraea bangladeshensis</name>
    <dbReference type="NCBI Taxonomy" id="404385"/>
    <lineage>
        <taxon>Bacteria</taxon>
        <taxon>Bacillati</taxon>
        <taxon>Actinomycetota</taxon>
        <taxon>Actinomycetes</taxon>
        <taxon>Streptosporangiales</taxon>
        <taxon>Streptosporangiaceae</taxon>
        <taxon>Nonomuraea</taxon>
    </lineage>
</organism>
<comment type="caution">
    <text evidence="2">The sequence shown here is derived from an EMBL/GenBank/DDBJ whole genome shotgun (WGS) entry which is preliminary data.</text>
</comment>
<feature type="compositionally biased region" description="Basic and acidic residues" evidence="1">
    <location>
        <begin position="54"/>
        <end position="66"/>
    </location>
</feature>
<name>A0ABV3H495_9ACTN</name>
<evidence type="ECO:0000256" key="1">
    <source>
        <dbReference type="SAM" id="MobiDB-lite"/>
    </source>
</evidence>
<evidence type="ECO:0008006" key="4">
    <source>
        <dbReference type="Google" id="ProtNLM"/>
    </source>
</evidence>
<proteinExistence type="predicted"/>
<evidence type="ECO:0000313" key="3">
    <source>
        <dbReference type="Proteomes" id="UP001552427"/>
    </source>
</evidence>
<feature type="compositionally biased region" description="Pro residues" evidence="1">
    <location>
        <begin position="13"/>
        <end position="22"/>
    </location>
</feature>
<reference evidence="2 3" key="1">
    <citation type="submission" date="2024-06" db="EMBL/GenBank/DDBJ databases">
        <title>The Natural Products Discovery Center: Release of the First 8490 Sequenced Strains for Exploring Actinobacteria Biosynthetic Diversity.</title>
        <authorList>
            <person name="Kalkreuter E."/>
            <person name="Kautsar S.A."/>
            <person name="Yang D."/>
            <person name="Bader C.D."/>
            <person name="Teijaro C.N."/>
            <person name="Fluegel L."/>
            <person name="Davis C.M."/>
            <person name="Simpson J.R."/>
            <person name="Lauterbach L."/>
            <person name="Steele A.D."/>
            <person name="Gui C."/>
            <person name="Meng S."/>
            <person name="Li G."/>
            <person name="Viehrig K."/>
            <person name="Ye F."/>
            <person name="Su P."/>
            <person name="Kiefer A.F."/>
            <person name="Nichols A."/>
            <person name="Cepeda A.J."/>
            <person name="Yan W."/>
            <person name="Fan B."/>
            <person name="Jiang Y."/>
            <person name="Adhikari A."/>
            <person name="Zheng C.-J."/>
            <person name="Schuster L."/>
            <person name="Cowan T.M."/>
            <person name="Smanski M.J."/>
            <person name="Chevrette M.G."/>
            <person name="De Carvalho L.P.S."/>
            <person name="Shen B."/>
        </authorList>
    </citation>
    <scope>NUCLEOTIDE SEQUENCE [LARGE SCALE GENOMIC DNA]</scope>
    <source>
        <strain evidence="2 3">NPDC049574</strain>
    </source>
</reference>
<dbReference type="EMBL" id="JBFARM010000005">
    <property type="protein sequence ID" value="MEV4287351.1"/>
    <property type="molecule type" value="Genomic_DNA"/>
</dbReference>
<keyword evidence="3" id="KW-1185">Reference proteome</keyword>
<protein>
    <recommendedName>
        <fullName evidence="4">ATP-grasp-modified RiPP</fullName>
    </recommendedName>
</protein>
<sequence length="92" mass="9799">MAAPSRRGESKPPSTPPAPAAPPYYIAEQPLFIGGNQFARAFNAGDRVPVEHVEKHGWADKVRPPDGYDSPQQTSDEPDAKGGQATSKEGDV</sequence>
<evidence type="ECO:0000313" key="2">
    <source>
        <dbReference type="EMBL" id="MEV4287351.1"/>
    </source>
</evidence>